<organism evidence="6 7">
    <name type="scientific">Polynucleobacter victoriensis</name>
    <dbReference type="NCBI Taxonomy" id="2049319"/>
    <lineage>
        <taxon>Bacteria</taxon>
        <taxon>Pseudomonadati</taxon>
        <taxon>Pseudomonadota</taxon>
        <taxon>Betaproteobacteria</taxon>
        <taxon>Burkholderiales</taxon>
        <taxon>Burkholderiaceae</taxon>
        <taxon>Polynucleobacter</taxon>
    </lineage>
</organism>
<evidence type="ECO:0000256" key="3">
    <source>
        <dbReference type="ARBA" id="ARBA00023157"/>
    </source>
</evidence>
<dbReference type="Gene3D" id="3.55.30.10">
    <property type="entry name" value="Hsp33 domain"/>
    <property type="match status" value="1"/>
</dbReference>
<evidence type="ECO:0000313" key="7">
    <source>
        <dbReference type="Proteomes" id="UP000197215"/>
    </source>
</evidence>
<keyword evidence="7" id="KW-1185">Reference proteome</keyword>
<keyword evidence="4" id="KW-0143">Chaperone</keyword>
<evidence type="ECO:0000313" key="6">
    <source>
        <dbReference type="EMBL" id="SNC59753.1"/>
    </source>
</evidence>
<dbReference type="SUPFAM" id="SSF64397">
    <property type="entry name" value="Hsp33 domain"/>
    <property type="match status" value="1"/>
</dbReference>
<dbReference type="Gene3D" id="1.10.287.480">
    <property type="entry name" value="helix hairpin bin"/>
    <property type="match status" value="1"/>
</dbReference>
<dbReference type="Gene3D" id="3.90.1280.10">
    <property type="entry name" value="HSP33 redox switch-like"/>
    <property type="match status" value="1"/>
</dbReference>
<dbReference type="AlphaFoldDB" id="A0A212T139"/>
<evidence type="ECO:0000256" key="4">
    <source>
        <dbReference type="ARBA" id="ARBA00023186"/>
    </source>
</evidence>
<keyword evidence="2" id="KW-0862">Zinc</keyword>
<reference evidence="6 7" key="1">
    <citation type="submission" date="2017-06" db="EMBL/GenBank/DDBJ databases">
        <authorList>
            <person name="Kim H.J."/>
            <person name="Triplett B.A."/>
        </authorList>
    </citation>
    <scope>NUCLEOTIDE SEQUENCE [LARGE SCALE GENOMIC DNA]</scope>
    <source>
        <strain evidence="6 7">MWH-VicM1</strain>
    </source>
</reference>
<dbReference type="InterPro" id="IPR023212">
    <property type="entry name" value="Hsp33_helix_hairpin_bin_dom_sf"/>
</dbReference>
<dbReference type="PANTHER" id="PTHR30111">
    <property type="entry name" value="33 KDA CHAPERONIN"/>
    <property type="match status" value="1"/>
</dbReference>
<accession>A0A212T139</accession>
<keyword evidence="5" id="KW-0676">Redox-active center</keyword>
<dbReference type="Proteomes" id="UP000197215">
    <property type="component" value="Unassembled WGS sequence"/>
</dbReference>
<dbReference type="InterPro" id="IPR016153">
    <property type="entry name" value="Heat_shock_Hsp33_N"/>
</dbReference>
<name>A0A212T139_9BURK</name>
<evidence type="ECO:0000256" key="5">
    <source>
        <dbReference type="ARBA" id="ARBA00023284"/>
    </source>
</evidence>
<dbReference type="GO" id="GO:0005737">
    <property type="term" value="C:cytoplasm"/>
    <property type="evidence" value="ECO:0007669"/>
    <property type="project" value="InterPro"/>
</dbReference>
<keyword evidence="1" id="KW-0963">Cytoplasm</keyword>
<sequence length="337" mass="37399">MSFHKVFTIYVMTEKNALDSLQVFVFDGAPVRGEIAHIRDSWQAILARKDYPPAVKKLLGDLVAAGVLLCGTLKFNGSMIIQAQGNGAIRLLVLECNEHLVIRATAKMNEDIDLSHLPENAGLSDLINPDGKGRLVITLDPADRQPGQNPYQGIVALSDDGKPVQSIAEAITIYMRDSEQLETRLWLASDEESCGGLLLQKLPNMGGQLKMDDEVAAEGWSRLQMLSDTVTNEELLKLEPKVLMKRLYLEESSHHGVRSFDQRPIQFGCRCSRIKVADMLKMLGEDEINSILEEKSNVETNCDFCGQIYIFDAVDCKQIFASPTIIDAIKQAPNSKH</sequence>
<dbReference type="Pfam" id="PF01430">
    <property type="entry name" value="HSP33"/>
    <property type="match status" value="1"/>
</dbReference>
<dbReference type="InterPro" id="IPR000397">
    <property type="entry name" value="Heat_shock_Hsp33"/>
</dbReference>
<dbReference type="SUPFAM" id="SSF118352">
    <property type="entry name" value="HSP33 redox switch-like"/>
    <property type="match status" value="1"/>
</dbReference>
<dbReference type="InterPro" id="IPR016154">
    <property type="entry name" value="Heat_shock_Hsp33_C"/>
</dbReference>
<dbReference type="GO" id="GO:0042026">
    <property type="term" value="P:protein refolding"/>
    <property type="evidence" value="ECO:0007669"/>
    <property type="project" value="TreeGrafter"/>
</dbReference>
<dbReference type="GO" id="GO:0051082">
    <property type="term" value="F:unfolded protein binding"/>
    <property type="evidence" value="ECO:0007669"/>
    <property type="project" value="InterPro"/>
</dbReference>
<keyword evidence="3" id="KW-1015">Disulfide bond</keyword>
<evidence type="ECO:0000256" key="2">
    <source>
        <dbReference type="ARBA" id="ARBA00022833"/>
    </source>
</evidence>
<dbReference type="CDD" id="cd00498">
    <property type="entry name" value="Hsp33"/>
    <property type="match status" value="1"/>
</dbReference>
<proteinExistence type="predicted"/>
<gene>
    <name evidence="6" type="ORF">SAMN06295916_0135</name>
</gene>
<protein>
    <submittedName>
        <fullName evidence="6">Molecular chaperone Hsp33</fullName>
    </submittedName>
</protein>
<evidence type="ECO:0000256" key="1">
    <source>
        <dbReference type="ARBA" id="ARBA00022490"/>
    </source>
</evidence>
<dbReference type="PANTHER" id="PTHR30111:SF1">
    <property type="entry name" value="33 KDA CHAPERONIN"/>
    <property type="match status" value="1"/>
</dbReference>
<dbReference type="PIRSF" id="PIRSF005261">
    <property type="entry name" value="Heat_shock_Hsp33"/>
    <property type="match status" value="1"/>
</dbReference>
<dbReference type="EMBL" id="FYEX01000001">
    <property type="protein sequence ID" value="SNC59753.1"/>
    <property type="molecule type" value="Genomic_DNA"/>
</dbReference>
<dbReference type="GO" id="GO:0044183">
    <property type="term" value="F:protein folding chaperone"/>
    <property type="evidence" value="ECO:0007669"/>
    <property type="project" value="TreeGrafter"/>
</dbReference>